<feature type="transmembrane region" description="Helical" evidence="1">
    <location>
        <begin position="146"/>
        <end position="167"/>
    </location>
</feature>
<sequence length="223" mass="24030">MGTSDLNYQWAVRRPAWTVRQAGELVRSVADTVESACQMHFPPSEGFRTEATELNGLVEGVRVSVSRGEFSAVVSAQCYAEQVPQGTCPSRQVAVRLVAARRDSPPPPPTVLRLVQIAGPVALLLGVSALVFALICAAAVPGVGGYFRLSLWMSFMLMMAPAVAWLAGARTSMQLEAVEASHAAMSTRVAALADVNARWQRLLAVVHEQQAVVAQYKALPFRR</sequence>
<dbReference type="STRING" id="54.SAMN02745121_05738"/>
<dbReference type="RefSeq" id="WP_096327207.1">
    <property type="nucleotide sequence ID" value="NZ_FOMX01000020.1"/>
</dbReference>
<dbReference type="EMBL" id="FOMX01000020">
    <property type="protein sequence ID" value="SFE83538.1"/>
    <property type="molecule type" value="Genomic_DNA"/>
</dbReference>
<proteinExistence type="predicted"/>
<gene>
    <name evidence="2" type="ORF">SAMN02745121_05738</name>
</gene>
<dbReference type="Proteomes" id="UP000199400">
    <property type="component" value="Unassembled WGS sequence"/>
</dbReference>
<evidence type="ECO:0000256" key="1">
    <source>
        <dbReference type="SAM" id="Phobius"/>
    </source>
</evidence>
<evidence type="ECO:0000313" key="3">
    <source>
        <dbReference type="Proteomes" id="UP000199400"/>
    </source>
</evidence>
<protein>
    <submittedName>
        <fullName evidence="2">Uncharacterized protein</fullName>
    </submittedName>
</protein>
<reference evidence="3" key="1">
    <citation type="submission" date="2016-10" db="EMBL/GenBank/DDBJ databases">
        <authorList>
            <person name="Varghese N."/>
            <person name="Submissions S."/>
        </authorList>
    </citation>
    <scope>NUCLEOTIDE SEQUENCE [LARGE SCALE GENOMIC DNA]</scope>
    <source>
        <strain evidence="3">ATCC 25963</strain>
    </source>
</reference>
<keyword evidence="1" id="KW-1133">Transmembrane helix</keyword>
<name>A0A1I2DSY4_9BACT</name>
<dbReference type="AlphaFoldDB" id="A0A1I2DSY4"/>
<accession>A0A1I2DSY4</accession>
<keyword evidence="3" id="KW-1185">Reference proteome</keyword>
<organism evidence="2 3">
    <name type="scientific">Nannocystis exedens</name>
    <dbReference type="NCBI Taxonomy" id="54"/>
    <lineage>
        <taxon>Bacteria</taxon>
        <taxon>Pseudomonadati</taxon>
        <taxon>Myxococcota</taxon>
        <taxon>Polyangia</taxon>
        <taxon>Nannocystales</taxon>
        <taxon>Nannocystaceae</taxon>
        <taxon>Nannocystis</taxon>
    </lineage>
</organism>
<keyword evidence="1" id="KW-0472">Membrane</keyword>
<keyword evidence="1" id="KW-0812">Transmembrane</keyword>
<evidence type="ECO:0000313" key="2">
    <source>
        <dbReference type="EMBL" id="SFE83538.1"/>
    </source>
</evidence>
<feature type="transmembrane region" description="Helical" evidence="1">
    <location>
        <begin position="121"/>
        <end position="140"/>
    </location>
</feature>